<dbReference type="EMBL" id="CP015515">
    <property type="protein sequence ID" value="AND17544.1"/>
    <property type="molecule type" value="Genomic_DNA"/>
</dbReference>
<gene>
    <name evidence="8" type="ORF">A6122_2428</name>
</gene>
<keyword evidence="3" id="KW-1003">Cell membrane</keyword>
<keyword evidence="5 7" id="KW-1133">Transmembrane helix</keyword>
<dbReference type="RefSeq" id="WP_068255539.1">
    <property type="nucleotide sequence ID" value="NZ_CP015515.1"/>
</dbReference>
<evidence type="ECO:0000256" key="6">
    <source>
        <dbReference type="ARBA" id="ARBA00023136"/>
    </source>
</evidence>
<evidence type="ECO:0000256" key="3">
    <source>
        <dbReference type="ARBA" id="ARBA00022475"/>
    </source>
</evidence>
<accession>A0A160KV78</accession>
<evidence type="ECO:0000256" key="4">
    <source>
        <dbReference type="ARBA" id="ARBA00022692"/>
    </source>
</evidence>
<sequence>MTEFNPAVFPDSTPAVPKKTGNGLGLASLIIGILALVGALIPIVNYVSGFLAFIGLVLGVIGLFLKGRSRGTAIAGAVLNAVALILSIILAIVYTAGFASGVSDAIATAQAESSEAAAVPRTLVYEVSGTATSASITWSTFDGTTSGSEQATGQVLPFTKELQVQTGGDFTFQSFTLSALNGVDDEGDISCRITLDGEVVAEHTSTGAFASALCTATPE</sequence>
<feature type="transmembrane region" description="Helical" evidence="7">
    <location>
        <begin position="77"/>
        <end position="99"/>
    </location>
</feature>
<dbReference type="InterPro" id="IPR008693">
    <property type="entry name" value="MmpS"/>
</dbReference>
<keyword evidence="6 7" id="KW-0472">Membrane</keyword>
<keyword evidence="9" id="KW-1185">Reference proteome</keyword>
<name>A0A160KV78_9MICO</name>
<evidence type="ECO:0008006" key="10">
    <source>
        <dbReference type="Google" id="ProtNLM"/>
    </source>
</evidence>
<dbReference type="InterPro" id="IPR038468">
    <property type="entry name" value="MmpS_C"/>
</dbReference>
<feature type="transmembrane region" description="Helical" evidence="7">
    <location>
        <begin position="21"/>
        <end position="41"/>
    </location>
</feature>
<evidence type="ECO:0000256" key="5">
    <source>
        <dbReference type="ARBA" id="ARBA00022989"/>
    </source>
</evidence>
<proteinExistence type="inferred from homology"/>
<organism evidence="8 9">
    <name type="scientific">Rathayibacter tritici</name>
    <dbReference type="NCBI Taxonomy" id="33888"/>
    <lineage>
        <taxon>Bacteria</taxon>
        <taxon>Bacillati</taxon>
        <taxon>Actinomycetota</taxon>
        <taxon>Actinomycetes</taxon>
        <taxon>Micrococcales</taxon>
        <taxon>Microbacteriaceae</taxon>
        <taxon>Rathayibacter</taxon>
    </lineage>
</organism>
<dbReference type="Proteomes" id="UP000077071">
    <property type="component" value="Chromosome"/>
</dbReference>
<dbReference type="KEGG" id="rtn:A6122_2428"/>
<dbReference type="Pfam" id="PF05423">
    <property type="entry name" value="Mycobact_memb"/>
    <property type="match status" value="1"/>
</dbReference>
<comment type="similarity">
    <text evidence="2">Belongs to the MmpS family.</text>
</comment>
<dbReference type="AlphaFoldDB" id="A0A160KV78"/>
<dbReference type="GO" id="GO:0005886">
    <property type="term" value="C:plasma membrane"/>
    <property type="evidence" value="ECO:0007669"/>
    <property type="project" value="UniProtKB-SubCell"/>
</dbReference>
<evidence type="ECO:0000313" key="8">
    <source>
        <dbReference type="EMBL" id="AND17544.1"/>
    </source>
</evidence>
<keyword evidence="4 7" id="KW-0812">Transmembrane</keyword>
<feature type="transmembrane region" description="Helical" evidence="7">
    <location>
        <begin position="47"/>
        <end position="65"/>
    </location>
</feature>
<protein>
    <recommendedName>
        <fullName evidence="10">DUF4190 domain-containing protein</fullName>
    </recommendedName>
</protein>
<evidence type="ECO:0000256" key="2">
    <source>
        <dbReference type="ARBA" id="ARBA00007531"/>
    </source>
</evidence>
<evidence type="ECO:0000256" key="7">
    <source>
        <dbReference type="SAM" id="Phobius"/>
    </source>
</evidence>
<comment type="subcellular location">
    <subcellularLocation>
        <location evidence="1">Cell membrane</location>
    </subcellularLocation>
</comment>
<evidence type="ECO:0000313" key="9">
    <source>
        <dbReference type="Proteomes" id="UP000077071"/>
    </source>
</evidence>
<reference evidence="8 9" key="1">
    <citation type="submission" date="2016-05" db="EMBL/GenBank/DDBJ databases">
        <title>Complete genome sequence of Rathayibacter tritici NCPPB 1953.</title>
        <authorList>
            <person name="Park J."/>
            <person name="Lee H.-H."/>
            <person name="Lee S.-W."/>
            <person name="Seo Y.-S."/>
        </authorList>
    </citation>
    <scope>NUCLEOTIDE SEQUENCE [LARGE SCALE GENOMIC DNA]</scope>
    <source>
        <strain evidence="8 9">NCPPB 1953</strain>
    </source>
</reference>
<evidence type="ECO:0000256" key="1">
    <source>
        <dbReference type="ARBA" id="ARBA00004236"/>
    </source>
</evidence>
<dbReference type="Gene3D" id="2.60.40.2880">
    <property type="entry name" value="MmpS1-5, C-terminal soluble domain"/>
    <property type="match status" value="1"/>
</dbReference>
<dbReference type="STRING" id="33888.A6122_2428"/>
<dbReference type="OrthoDB" id="4979449at2"/>
<dbReference type="PATRIC" id="fig|33888.3.peg.2708"/>